<dbReference type="PANTHER" id="PTHR33063:SF18">
    <property type="entry name" value="RECF_RECN_SMC N-TERMINAL DOMAIN-CONTAINING PROTEIN"/>
    <property type="match status" value="1"/>
</dbReference>
<evidence type="ECO:0000313" key="3">
    <source>
        <dbReference type="Proteomes" id="UP000026962"/>
    </source>
</evidence>
<dbReference type="Gramene" id="OPUNC06G13970.1">
    <property type="protein sequence ID" value="OPUNC06G13970.1"/>
    <property type="gene ID" value="OPUNC06G13970"/>
</dbReference>
<reference evidence="2" key="1">
    <citation type="submission" date="2015-04" db="UniProtKB">
        <authorList>
            <consortium name="EnsemblPlants"/>
        </authorList>
    </citation>
    <scope>IDENTIFICATION</scope>
</reference>
<dbReference type="EnsemblPlants" id="OPUNC06G13970.1">
    <property type="protein sequence ID" value="OPUNC06G13970.1"/>
    <property type="gene ID" value="OPUNC06G13970"/>
</dbReference>
<accession>A0A0E0LBP2</accession>
<dbReference type="HOGENOM" id="CLU_026612_0_0_1"/>
<dbReference type="AlphaFoldDB" id="A0A0E0LBP2"/>
<proteinExistence type="predicted"/>
<sequence>MEELGISAVASTIKNVLSNHTSSGKAKKPVNKFSRGEDSDYRPKNEEGVEGGGTYLDEEVLSITHPTSKLPRTKKPGIKKKLSTKNNMPPDAPTTRARRNQRPPTKGVMLDRMIGAMGRRLSIVVREGMKRLEKPVQAAKLASEAGVIIRAKWTQPVAKWSNAKSKAISEKNKLNRARVRHHQAMGSHCYISHLYTYLLLYFSYQIPREKNKERQVDIIELFKECHNSKIKGLSDVVQDAIDSMENIMAEPVGIDDTPRSSTKVVSKVLSQTSTNNTFLKNAGLETSCSKAPASTKRELREQLVVEKQGSAVLQGELHALKKKSEETEQGLAQTKDKMAKTQKEPEEFKKK</sequence>
<feature type="region of interest" description="Disordered" evidence="1">
    <location>
        <begin position="67"/>
        <end position="104"/>
    </location>
</feature>
<feature type="compositionally biased region" description="Basic and acidic residues" evidence="1">
    <location>
        <begin position="334"/>
        <end position="351"/>
    </location>
</feature>
<feature type="region of interest" description="Disordered" evidence="1">
    <location>
        <begin position="20"/>
        <end position="53"/>
    </location>
</feature>
<feature type="compositionally biased region" description="Basic residues" evidence="1">
    <location>
        <begin position="71"/>
        <end position="83"/>
    </location>
</feature>
<evidence type="ECO:0000256" key="1">
    <source>
        <dbReference type="SAM" id="MobiDB-lite"/>
    </source>
</evidence>
<feature type="compositionally biased region" description="Basic and acidic residues" evidence="1">
    <location>
        <begin position="34"/>
        <end position="47"/>
    </location>
</feature>
<organism evidence="2">
    <name type="scientific">Oryza punctata</name>
    <name type="common">Red rice</name>
    <dbReference type="NCBI Taxonomy" id="4537"/>
    <lineage>
        <taxon>Eukaryota</taxon>
        <taxon>Viridiplantae</taxon>
        <taxon>Streptophyta</taxon>
        <taxon>Embryophyta</taxon>
        <taxon>Tracheophyta</taxon>
        <taxon>Spermatophyta</taxon>
        <taxon>Magnoliopsida</taxon>
        <taxon>Liliopsida</taxon>
        <taxon>Poales</taxon>
        <taxon>Poaceae</taxon>
        <taxon>BOP clade</taxon>
        <taxon>Oryzoideae</taxon>
        <taxon>Oryzeae</taxon>
        <taxon>Oryzinae</taxon>
        <taxon>Oryza</taxon>
    </lineage>
</organism>
<reference evidence="2" key="2">
    <citation type="submission" date="2018-05" db="EMBL/GenBank/DDBJ databases">
        <title>OpunRS2 (Oryza punctata Reference Sequence Version 2).</title>
        <authorList>
            <person name="Zhang J."/>
            <person name="Kudrna D."/>
            <person name="Lee S."/>
            <person name="Talag J."/>
            <person name="Welchert J."/>
            <person name="Wing R.A."/>
        </authorList>
    </citation>
    <scope>NUCLEOTIDE SEQUENCE [LARGE SCALE GENOMIC DNA]</scope>
</reference>
<name>A0A0E0LBP2_ORYPU</name>
<dbReference type="PANTHER" id="PTHR33063">
    <property type="entry name" value="OS02G0583500 PROTEIN"/>
    <property type="match status" value="1"/>
</dbReference>
<evidence type="ECO:0000313" key="2">
    <source>
        <dbReference type="EnsemblPlants" id="OPUNC06G13970.1"/>
    </source>
</evidence>
<dbReference type="Proteomes" id="UP000026962">
    <property type="component" value="Chromosome 6"/>
</dbReference>
<feature type="region of interest" description="Disordered" evidence="1">
    <location>
        <begin position="317"/>
        <end position="351"/>
    </location>
</feature>
<dbReference type="OMA" id="DSMENIM"/>
<keyword evidence="3" id="KW-1185">Reference proteome</keyword>
<protein>
    <submittedName>
        <fullName evidence="2">Uncharacterized protein</fullName>
    </submittedName>
</protein>